<evidence type="ECO:0000313" key="3">
    <source>
        <dbReference type="EMBL" id="WXB90718.1"/>
    </source>
</evidence>
<evidence type="ECO:0000313" key="4">
    <source>
        <dbReference type="Proteomes" id="UP001368328"/>
    </source>
</evidence>
<feature type="region of interest" description="Disordered" evidence="1">
    <location>
        <begin position="31"/>
        <end position="53"/>
    </location>
</feature>
<keyword evidence="2" id="KW-0732">Signal</keyword>
<dbReference type="Pfam" id="PF09580">
    <property type="entry name" value="Spore_YhcN_YlaJ"/>
    <property type="match status" value="1"/>
</dbReference>
<accession>A0ABZ2MZ44</accession>
<keyword evidence="3" id="KW-0449">Lipoprotein</keyword>
<reference evidence="3 4" key="1">
    <citation type="submission" date="2024-02" db="EMBL/GenBank/DDBJ databases">
        <title>Seven novel Bacillus-like species.</title>
        <authorList>
            <person name="Liu G."/>
        </authorList>
    </citation>
    <scope>NUCLEOTIDE SEQUENCE [LARGE SCALE GENOMIC DNA]</scope>
    <source>
        <strain evidence="3 4">FJAT-53654</strain>
    </source>
</reference>
<feature type="compositionally biased region" description="Low complexity" evidence="1">
    <location>
        <begin position="116"/>
        <end position="135"/>
    </location>
</feature>
<feature type="signal peptide" evidence="2">
    <location>
        <begin position="1"/>
        <end position="22"/>
    </location>
</feature>
<evidence type="ECO:0000256" key="2">
    <source>
        <dbReference type="SAM" id="SignalP"/>
    </source>
</evidence>
<feature type="chain" id="PRO_5047196490" evidence="2">
    <location>
        <begin position="23"/>
        <end position="251"/>
    </location>
</feature>
<evidence type="ECO:0000256" key="1">
    <source>
        <dbReference type="SAM" id="MobiDB-lite"/>
    </source>
</evidence>
<protein>
    <submittedName>
        <fullName evidence="3">YhcN/YlaJ family sporulation lipoprotein</fullName>
    </submittedName>
</protein>
<feature type="region of interest" description="Disordered" evidence="1">
    <location>
        <begin position="109"/>
        <end position="140"/>
    </location>
</feature>
<proteinExistence type="predicted"/>
<sequence>MNKGKKASAFTAIALLTTGLTACNGDEGALDTRNNDNAQPMGYYSNENTNADNEGPVTEMMDGMNNEDNYFRKVNNKNNNQNMSNPTVPLGDRDDGLVRDNRFSRSDANYHGHLQNVGNNNNNNNNNKMNITNNNNRDDNEISRKVRTSVEKMDNVDNARVLVTEDNILVAVDTADNNNASLKEKISNNVRKMSNGRNVQVVTDEGTFTRVRNIDNDIQNGVDRKTIDADINNLMDDLGDAIQRPFNGDRD</sequence>
<dbReference type="EMBL" id="CP147403">
    <property type="protein sequence ID" value="WXB90718.1"/>
    <property type="molecule type" value="Genomic_DNA"/>
</dbReference>
<dbReference type="RefSeq" id="WP_338789005.1">
    <property type="nucleotide sequence ID" value="NZ_CP147403.1"/>
</dbReference>
<organism evidence="3 4">
    <name type="scientific">Metabacillus rhizosphaerae</name>
    <dbReference type="NCBI Taxonomy" id="3117747"/>
    <lineage>
        <taxon>Bacteria</taxon>
        <taxon>Bacillati</taxon>
        <taxon>Bacillota</taxon>
        <taxon>Bacilli</taxon>
        <taxon>Bacillales</taxon>
        <taxon>Bacillaceae</taxon>
        <taxon>Metabacillus</taxon>
    </lineage>
</organism>
<keyword evidence="4" id="KW-1185">Reference proteome</keyword>
<dbReference type="InterPro" id="IPR019076">
    <property type="entry name" value="Spore_lipoprot_YhcN/YlaJ-like"/>
</dbReference>
<dbReference type="PROSITE" id="PS51257">
    <property type="entry name" value="PROKAR_LIPOPROTEIN"/>
    <property type="match status" value="1"/>
</dbReference>
<gene>
    <name evidence="3" type="ORF">WCV66_11255</name>
</gene>
<dbReference type="Proteomes" id="UP001368328">
    <property type="component" value="Chromosome"/>
</dbReference>
<name>A0ABZ2MZ44_9BACI</name>